<dbReference type="PROSITE" id="PS00097">
    <property type="entry name" value="CARBAMOYLTRANSFERASE"/>
    <property type="match status" value="1"/>
</dbReference>
<dbReference type="PANTHER" id="PTHR45753">
    <property type="entry name" value="ORNITHINE CARBAMOYLTRANSFERASE, MITOCHONDRIAL"/>
    <property type="match status" value="1"/>
</dbReference>
<comment type="similarity">
    <text evidence="2 6">Belongs to the aspartate/ornithine carbamoyltransferase superfamily. OTCase family.</text>
</comment>
<dbReference type="HAMAP" id="MF_01109">
    <property type="entry name" value="OTCase"/>
    <property type="match status" value="1"/>
</dbReference>
<dbReference type="RefSeq" id="WP_248634558.1">
    <property type="nucleotide sequence ID" value="NZ_JALPTH010000014.1"/>
</dbReference>
<dbReference type="InterPro" id="IPR006131">
    <property type="entry name" value="Asp_carbamoyltransf_Asp/Orn-bd"/>
</dbReference>
<dbReference type="InterPro" id="IPR006132">
    <property type="entry name" value="Asp/Orn_carbamoyltranf_P-bd"/>
</dbReference>
<dbReference type="PRINTS" id="PR00102">
    <property type="entry name" value="OTCASE"/>
</dbReference>
<evidence type="ECO:0000256" key="5">
    <source>
        <dbReference type="ARBA" id="ARBA00048772"/>
    </source>
</evidence>
<dbReference type="Pfam" id="PF02729">
    <property type="entry name" value="OTCace_N"/>
    <property type="match status" value="1"/>
</dbReference>
<dbReference type="EMBL" id="JALPTH010000014">
    <property type="protein sequence ID" value="MCK8678915.1"/>
    <property type="molecule type" value="Genomic_DNA"/>
</dbReference>
<dbReference type="NCBIfam" id="NF001986">
    <property type="entry name" value="PRK00779.1"/>
    <property type="match status" value="1"/>
</dbReference>
<comment type="function">
    <text evidence="1">Reversibly catalyzes the transfer of the carbamoyl group from carbamoyl phosphate (CP) to the N(epsilon) atom of ornithine (ORN) to produce L-citrulline.</text>
</comment>
<feature type="binding site" evidence="6">
    <location>
        <position position="108"/>
    </location>
    <ligand>
        <name>carbamoyl phosphate</name>
        <dbReference type="ChEBI" id="CHEBI:58228"/>
    </ligand>
</feature>
<dbReference type="EC" id="2.1.3.3" evidence="3 6"/>
<evidence type="ECO:0000259" key="8">
    <source>
        <dbReference type="Pfam" id="PF02729"/>
    </source>
</evidence>
<comment type="subcellular location">
    <subcellularLocation>
        <location evidence="6">Cytoplasm</location>
    </subcellularLocation>
</comment>
<name>A0ABT0IC73_9ACTN</name>
<protein>
    <recommendedName>
        <fullName evidence="3 6">Ornithine carbamoyltransferase</fullName>
        <shortName evidence="6">OTCase</shortName>
        <ecNumber evidence="3 6">2.1.3.3</ecNumber>
    </recommendedName>
</protein>
<feature type="binding site" evidence="6">
    <location>
        <begin position="135"/>
        <end position="138"/>
    </location>
    <ligand>
        <name>carbamoyl phosphate</name>
        <dbReference type="ChEBI" id="CHEBI:58228"/>
    </ligand>
</feature>
<dbReference type="PRINTS" id="PR00100">
    <property type="entry name" value="AOTCASE"/>
</dbReference>
<dbReference type="Pfam" id="PF00185">
    <property type="entry name" value="OTCace"/>
    <property type="match status" value="1"/>
</dbReference>
<feature type="binding site" evidence="6">
    <location>
        <position position="319"/>
    </location>
    <ligand>
        <name>carbamoyl phosphate</name>
        <dbReference type="ChEBI" id="CHEBI:58228"/>
    </ligand>
</feature>
<feature type="binding site" evidence="6">
    <location>
        <begin position="274"/>
        <end position="275"/>
    </location>
    <ligand>
        <name>carbamoyl phosphate</name>
        <dbReference type="ChEBI" id="CHEBI:58228"/>
    </ligand>
</feature>
<evidence type="ECO:0000259" key="7">
    <source>
        <dbReference type="Pfam" id="PF00185"/>
    </source>
</evidence>
<feature type="binding site" evidence="6">
    <location>
        <position position="84"/>
    </location>
    <ligand>
        <name>carbamoyl phosphate</name>
        <dbReference type="ChEBI" id="CHEBI:58228"/>
    </ligand>
</feature>
<dbReference type="InterPro" id="IPR024904">
    <property type="entry name" value="OTCase_ArgI"/>
</dbReference>
<dbReference type="Proteomes" id="UP001522868">
    <property type="component" value="Unassembled WGS sequence"/>
</dbReference>
<keyword evidence="6" id="KW-0963">Cytoplasm</keyword>
<organism evidence="9 10">
    <name type="scientific">Streptomyces lichenis</name>
    <dbReference type="NCBI Taxonomy" id="2306967"/>
    <lineage>
        <taxon>Bacteria</taxon>
        <taxon>Bacillati</taxon>
        <taxon>Actinomycetota</taxon>
        <taxon>Actinomycetes</taxon>
        <taxon>Kitasatosporales</taxon>
        <taxon>Streptomycetaceae</taxon>
        <taxon>Streptomyces</taxon>
    </lineage>
</organism>
<dbReference type="SUPFAM" id="SSF53671">
    <property type="entry name" value="Aspartate/ornithine carbamoyltransferase"/>
    <property type="match status" value="1"/>
</dbReference>
<comment type="catalytic activity">
    <reaction evidence="5 6">
        <text>carbamoyl phosphate + L-ornithine = L-citrulline + phosphate + H(+)</text>
        <dbReference type="Rhea" id="RHEA:19513"/>
        <dbReference type="ChEBI" id="CHEBI:15378"/>
        <dbReference type="ChEBI" id="CHEBI:43474"/>
        <dbReference type="ChEBI" id="CHEBI:46911"/>
        <dbReference type="ChEBI" id="CHEBI:57743"/>
        <dbReference type="ChEBI" id="CHEBI:58228"/>
        <dbReference type="EC" id="2.1.3.3"/>
    </reaction>
</comment>
<evidence type="ECO:0000256" key="4">
    <source>
        <dbReference type="ARBA" id="ARBA00022679"/>
    </source>
</evidence>
<proteinExistence type="inferred from homology"/>
<comment type="caution">
    <text evidence="9">The sequence shown here is derived from an EMBL/GenBank/DDBJ whole genome shotgun (WGS) entry which is preliminary data.</text>
</comment>
<accession>A0ABT0IC73</accession>
<dbReference type="Gene3D" id="3.40.50.1370">
    <property type="entry name" value="Aspartate/ornithine carbamoyltransferase"/>
    <property type="match status" value="2"/>
</dbReference>
<feature type="domain" description="Aspartate/ornithine carbamoyltransferase carbamoyl-P binding" evidence="8">
    <location>
        <begin position="9"/>
        <end position="148"/>
    </location>
</feature>
<feature type="binding site" evidence="6">
    <location>
        <begin position="57"/>
        <end position="60"/>
    </location>
    <ligand>
        <name>carbamoyl phosphate</name>
        <dbReference type="ChEBI" id="CHEBI:58228"/>
    </ligand>
</feature>
<evidence type="ECO:0000256" key="6">
    <source>
        <dbReference type="HAMAP-Rule" id="MF_01109"/>
    </source>
</evidence>
<reference evidence="9 10" key="1">
    <citation type="submission" date="2022-04" db="EMBL/GenBank/DDBJ databases">
        <title>Streptomyces sp. nov. LCR6-01 isolated from Lichen of Dirinaria sp.</title>
        <authorList>
            <person name="Kanchanasin P."/>
            <person name="Tanasupawat S."/>
            <person name="Phongsopitanun W."/>
        </authorList>
    </citation>
    <scope>NUCLEOTIDE SEQUENCE [LARGE SCALE GENOMIC DNA]</scope>
    <source>
        <strain evidence="9 10">LCR6-01</strain>
    </source>
</reference>
<keyword evidence="10" id="KW-1185">Reference proteome</keyword>
<gene>
    <name evidence="9" type="primary">argF</name>
    <name evidence="9" type="ORF">M1O15_16245</name>
</gene>
<dbReference type="NCBIfam" id="TIGR00658">
    <property type="entry name" value="orni_carb_tr"/>
    <property type="match status" value="1"/>
</dbReference>
<feature type="binding site" evidence="6">
    <location>
        <position position="168"/>
    </location>
    <ligand>
        <name>L-ornithine</name>
        <dbReference type="ChEBI" id="CHEBI:46911"/>
    </ligand>
</feature>
<keyword evidence="4 6" id="KW-0808">Transferase</keyword>
<dbReference type="GO" id="GO:0004585">
    <property type="term" value="F:ornithine carbamoyltransferase activity"/>
    <property type="evidence" value="ECO:0007669"/>
    <property type="project" value="UniProtKB-EC"/>
</dbReference>
<evidence type="ECO:0000256" key="3">
    <source>
        <dbReference type="ARBA" id="ARBA00013007"/>
    </source>
</evidence>
<evidence type="ECO:0000313" key="9">
    <source>
        <dbReference type="EMBL" id="MCK8678915.1"/>
    </source>
</evidence>
<feature type="binding site" evidence="6">
    <location>
        <begin position="236"/>
        <end position="237"/>
    </location>
    <ligand>
        <name>L-ornithine</name>
        <dbReference type="ChEBI" id="CHEBI:46911"/>
    </ligand>
</feature>
<dbReference type="InterPro" id="IPR002292">
    <property type="entry name" value="Orn/put_carbamltrans"/>
</dbReference>
<dbReference type="InterPro" id="IPR036901">
    <property type="entry name" value="Asp/Orn_carbamoylTrfase_sf"/>
</dbReference>
<dbReference type="PANTHER" id="PTHR45753:SF2">
    <property type="entry name" value="ORNITHINE CARBAMOYLTRANSFERASE"/>
    <property type="match status" value="1"/>
</dbReference>
<feature type="binding site" evidence="6">
    <location>
        <position position="232"/>
    </location>
    <ligand>
        <name>L-ornithine</name>
        <dbReference type="ChEBI" id="CHEBI:46911"/>
    </ligand>
</feature>
<sequence>MAVNLRNRGFVKELDFTPEEFRFLLDLSAGLKAARYAGTEQQRLRERNIAIVFEKTSTRTRCAFEVAAHQQGAHVTYLDPSGSQMGHKESVKDTARVLGRLYDGIEYRGSAHHLVEELAAHAGVPVFNGLTDDWHPTQSLADALTMREHSDKPLREVSVAYLGDARNNVGNSLLVAGALLGMDVRMVGPASLRNAPEVLERAREIAETTGARITVTDDVAAGVAGADFLYTDVWVSMGEPKEIWEERVALLRPYQVTMDMIKATGNPRVRFLHCLPAFHDARTTVGAEVLAHTGMTALEVTDEVFESPYSLVFDQAENRMHTIKAVLVAALGD</sequence>
<evidence type="ECO:0000256" key="2">
    <source>
        <dbReference type="ARBA" id="ARBA00007805"/>
    </source>
</evidence>
<dbReference type="InterPro" id="IPR006130">
    <property type="entry name" value="Asp/Orn_carbamoylTrfase"/>
</dbReference>
<evidence type="ECO:0000256" key="1">
    <source>
        <dbReference type="ARBA" id="ARBA00003822"/>
    </source>
</evidence>
<evidence type="ECO:0000313" key="10">
    <source>
        <dbReference type="Proteomes" id="UP001522868"/>
    </source>
</evidence>
<feature type="domain" description="Aspartate/ornithine carbamoyltransferase Asp/Orn-binding" evidence="7">
    <location>
        <begin position="156"/>
        <end position="329"/>
    </location>
</feature>